<sequence length="217" mass="21317">MRRGPRNLITDVPGLAVGNATDPVARTGVTVILPDDPAIASVAVMGGAPGTRETDLLAPEQTVAAIDALVLAGGSAFGLDAAGGVMAVLVERGRGFPVGDLRVPIVPAAILFDLLNGGAKPWTRPGGPPPPYRDLGTAACLAAGTDFALGAVAPAPAPPPPAARAGSARPRSFWTAASPSAPSSRSTRSAGSGSTPTTTGRPPSRSARNSAGAAGPP</sequence>
<comment type="similarity">
    <text evidence="1">Belongs to the peptidase S58 family.</text>
</comment>
<evidence type="ECO:0000256" key="2">
    <source>
        <dbReference type="SAM" id="MobiDB-lite"/>
    </source>
</evidence>
<feature type="compositionally biased region" description="Low complexity" evidence="2">
    <location>
        <begin position="163"/>
        <end position="217"/>
    </location>
</feature>
<feature type="region of interest" description="Disordered" evidence="2">
    <location>
        <begin position="152"/>
        <end position="217"/>
    </location>
</feature>
<dbReference type="EMBL" id="MCRJ01000043">
    <property type="protein sequence ID" value="ODN70646.1"/>
    <property type="molecule type" value="Genomic_DNA"/>
</dbReference>
<dbReference type="Proteomes" id="UP000094622">
    <property type="component" value="Unassembled WGS sequence"/>
</dbReference>
<dbReference type="AlphaFoldDB" id="A0A1E3H4E9"/>
<reference evidence="3 4" key="1">
    <citation type="submission" date="2016-07" db="EMBL/GenBank/DDBJ databases">
        <title>Draft Genome Sequence of Methylobrevis pamukkalensis PK2.</title>
        <authorList>
            <person name="Vasilenko O.V."/>
            <person name="Doronina N.V."/>
            <person name="Shmareva M.N."/>
            <person name="Tarlachkov S.V."/>
            <person name="Mustakhimov I."/>
            <person name="Trotsenko Y.A."/>
        </authorList>
    </citation>
    <scope>NUCLEOTIDE SEQUENCE [LARGE SCALE GENOMIC DNA]</scope>
    <source>
        <strain evidence="3 4">PK2</strain>
    </source>
</reference>
<dbReference type="Gene3D" id="3.60.70.12">
    <property type="entry name" value="L-amino peptidase D-ALA esterase/amidase"/>
    <property type="match status" value="1"/>
</dbReference>
<dbReference type="InterPro" id="IPR016117">
    <property type="entry name" value="ArgJ-like_dom_sf"/>
</dbReference>
<gene>
    <name evidence="3" type="ORF">A6302_01998</name>
</gene>
<evidence type="ECO:0000256" key="1">
    <source>
        <dbReference type="ARBA" id="ARBA00007068"/>
    </source>
</evidence>
<dbReference type="Pfam" id="PF03576">
    <property type="entry name" value="Peptidase_S58"/>
    <property type="match status" value="1"/>
</dbReference>
<proteinExistence type="inferred from homology"/>
<dbReference type="PANTHER" id="PTHR36512">
    <property type="entry name" value="D-AMINOPEPTIDASE"/>
    <property type="match status" value="1"/>
</dbReference>
<evidence type="ECO:0000313" key="3">
    <source>
        <dbReference type="EMBL" id="ODN70646.1"/>
    </source>
</evidence>
<accession>A0A1E3H4E9</accession>
<name>A0A1E3H4E9_9HYPH</name>
<comment type="caution">
    <text evidence="3">The sequence shown here is derived from an EMBL/GenBank/DDBJ whole genome shotgun (WGS) entry which is preliminary data.</text>
</comment>
<organism evidence="3 4">
    <name type="scientific">Methylobrevis pamukkalensis</name>
    <dbReference type="NCBI Taxonomy" id="1439726"/>
    <lineage>
        <taxon>Bacteria</taxon>
        <taxon>Pseudomonadati</taxon>
        <taxon>Pseudomonadota</taxon>
        <taxon>Alphaproteobacteria</taxon>
        <taxon>Hyphomicrobiales</taxon>
        <taxon>Pleomorphomonadaceae</taxon>
        <taxon>Methylobrevis</taxon>
    </lineage>
</organism>
<evidence type="ECO:0000313" key="4">
    <source>
        <dbReference type="Proteomes" id="UP000094622"/>
    </source>
</evidence>
<dbReference type="SUPFAM" id="SSF56266">
    <property type="entry name" value="DmpA/ArgJ-like"/>
    <property type="match status" value="1"/>
</dbReference>
<protein>
    <submittedName>
        <fullName evidence="3">Peptidase family S58</fullName>
    </submittedName>
</protein>
<dbReference type="InterPro" id="IPR005321">
    <property type="entry name" value="Peptidase_S58_DmpA"/>
</dbReference>
<dbReference type="GO" id="GO:0004177">
    <property type="term" value="F:aminopeptidase activity"/>
    <property type="evidence" value="ECO:0007669"/>
    <property type="project" value="TreeGrafter"/>
</dbReference>
<dbReference type="PATRIC" id="fig|1439726.3.peg.2114"/>
<dbReference type="PANTHER" id="PTHR36512:SF3">
    <property type="entry name" value="BLR5678 PROTEIN"/>
    <property type="match status" value="1"/>
</dbReference>
<keyword evidence="4" id="KW-1185">Reference proteome</keyword>